<dbReference type="EMBL" id="MFAF01000018">
    <property type="protein sequence ID" value="OGD78959.1"/>
    <property type="molecule type" value="Genomic_DNA"/>
</dbReference>
<protein>
    <recommendedName>
        <fullName evidence="3">tRNA threonylcarbamoyladenosine biosynthesis protein TsaE</fullName>
    </recommendedName>
    <alternativeName>
        <fullName evidence="10">t(6)A37 threonylcarbamoyladenosine biosynthesis protein TsaE</fullName>
    </alternativeName>
</protein>
<evidence type="ECO:0000256" key="9">
    <source>
        <dbReference type="ARBA" id="ARBA00022842"/>
    </source>
</evidence>
<keyword evidence="7" id="KW-0547">Nucleotide-binding</keyword>
<keyword evidence="8" id="KW-0067">ATP-binding</keyword>
<evidence type="ECO:0000256" key="2">
    <source>
        <dbReference type="ARBA" id="ARBA00007599"/>
    </source>
</evidence>
<comment type="caution">
    <text evidence="11">The sequence shown here is derived from an EMBL/GenBank/DDBJ whole genome shotgun (WGS) entry which is preliminary data.</text>
</comment>
<evidence type="ECO:0000256" key="10">
    <source>
        <dbReference type="ARBA" id="ARBA00032441"/>
    </source>
</evidence>
<evidence type="ECO:0000256" key="8">
    <source>
        <dbReference type="ARBA" id="ARBA00022840"/>
    </source>
</evidence>
<evidence type="ECO:0000313" key="12">
    <source>
        <dbReference type="Proteomes" id="UP000177187"/>
    </source>
</evidence>
<dbReference type="InterPro" id="IPR003442">
    <property type="entry name" value="T6A_TsaE"/>
</dbReference>
<keyword evidence="4" id="KW-0963">Cytoplasm</keyword>
<dbReference type="GO" id="GO:0046872">
    <property type="term" value="F:metal ion binding"/>
    <property type="evidence" value="ECO:0007669"/>
    <property type="project" value="UniProtKB-KW"/>
</dbReference>
<dbReference type="GO" id="GO:0002949">
    <property type="term" value="P:tRNA threonylcarbamoyladenosine modification"/>
    <property type="evidence" value="ECO:0007669"/>
    <property type="project" value="InterPro"/>
</dbReference>
<evidence type="ECO:0000256" key="1">
    <source>
        <dbReference type="ARBA" id="ARBA00004496"/>
    </source>
</evidence>
<gene>
    <name evidence="11" type="ORF">A2Y64_01380</name>
</gene>
<accession>A0A1F5FH24</accession>
<dbReference type="Pfam" id="PF02367">
    <property type="entry name" value="TsaE"/>
    <property type="match status" value="1"/>
</dbReference>
<dbReference type="GO" id="GO:0005737">
    <property type="term" value="C:cytoplasm"/>
    <property type="evidence" value="ECO:0007669"/>
    <property type="project" value="UniProtKB-SubCell"/>
</dbReference>
<dbReference type="SUPFAM" id="SSF52540">
    <property type="entry name" value="P-loop containing nucleoside triphosphate hydrolases"/>
    <property type="match status" value="1"/>
</dbReference>
<dbReference type="GO" id="GO:0005524">
    <property type="term" value="F:ATP binding"/>
    <property type="evidence" value="ECO:0007669"/>
    <property type="project" value="UniProtKB-KW"/>
</dbReference>
<dbReference type="GO" id="GO:0016740">
    <property type="term" value="F:transferase activity"/>
    <property type="evidence" value="ECO:0007669"/>
    <property type="project" value="UniProtKB-KW"/>
</dbReference>
<dbReference type="PANTHER" id="PTHR33540">
    <property type="entry name" value="TRNA THREONYLCARBAMOYLADENOSINE BIOSYNTHESIS PROTEIN TSAE"/>
    <property type="match status" value="1"/>
</dbReference>
<dbReference type="Gene3D" id="3.40.50.300">
    <property type="entry name" value="P-loop containing nucleotide triphosphate hydrolases"/>
    <property type="match status" value="1"/>
</dbReference>
<comment type="similarity">
    <text evidence="2">Belongs to the TsaE family.</text>
</comment>
<dbReference type="InterPro" id="IPR027417">
    <property type="entry name" value="P-loop_NTPase"/>
</dbReference>
<evidence type="ECO:0000256" key="7">
    <source>
        <dbReference type="ARBA" id="ARBA00022741"/>
    </source>
</evidence>
<reference evidence="11 12" key="1">
    <citation type="journal article" date="2016" name="Nat. Commun.">
        <title>Thousands of microbial genomes shed light on interconnected biogeochemical processes in an aquifer system.</title>
        <authorList>
            <person name="Anantharaman K."/>
            <person name="Brown C.T."/>
            <person name="Hug L.A."/>
            <person name="Sharon I."/>
            <person name="Castelle C.J."/>
            <person name="Probst A.J."/>
            <person name="Thomas B.C."/>
            <person name="Singh A."/>
            <person name="Wilkins M.J."/>
            <person name="Karaoz U."/>
            <person name="Brodie E.L."/>
            <person name="Williams K.H."/>
            <person name="Hubbard S.S."/>
            <person name="Banfield J.F."/>
        </authorList>
    </citation>
    <scope>NUCLEOTIDE SEQUENCE [LARGE SCALE GENOMIC DNA]</scope>
</reference>
<evidence type="ECO:0000256" key="5">
    <source>
        <dbReference type="ARBA" id="ARBA00022694"/>
    </source>
</evidence>
<keyword evidence="5" id="KW-0819">tRNA processing</keyword>
<dbReference type="Proteomes" id="UP000177187">
    <property type="component" value="Unassembled WGS sequence"/>
</dbReference>
<keyword evidence="6" id="KW-0479">Metal-binding</keyword>
<keyword evidence="9" id="KW-0460">Magnesium</keyword>
<name>A0A1F5FH24_9BACT</name>
<sequence>MEKHLILPDEGSTVALGERIGNACRGGETLLLTGELGAGKTTLVRGVARGLGITRGVRSPTFQLLREYHGRLTFYHADLYRFEPGGDPAAELGLDELPGPGGVLAVEWAERGISDVGGLAIELEFEGTGRRAVLTTTDAGHLHLLAGVEGWNV</sequence>
<keyword evidence="11" id="KW-0808">Transferase</keyword>
<proteinExistence type="inferred from homology"/>
<evidence type="ECO:0000256" key="6">
    <source>
        <dbReference type="ARBA" id="ARBA00022723"/>
    </source>
</evidence>
<organism evidence="11 12">
    <name type="scientific">Candidatus Coatesbacteria bacterium RBG_13_66_14</name>
    <dbReference type="NCBI Taxonomy" id="1817816"/>
    <lineage>
        <taxon>Bacteria</taxon>
        <taxon>Candidatus Coatesiibacteriota</taxon>
    </lineage>
</organism>
<dbReference type="AlphaFoldDB" id="A0A1F5FH24"/>
<dbReference type="NCBIfam" id="TIGR00150">
    <property type="entry name" value="T6A_YjeE"/>
    <property type="match status" value="1"/>
</dbReference>
<dbReference type="PANTHER" id="PTHR33540:SF2">
    <property type="entry name" value="TRNA THREONYLCARBAMOYLADENOSINE BIOSYNTHESIS PROTEIN TSAE"/>
    <property type="match status" value="1"/>
</dbReference>
<comment type="subcellular location">
    <subcellularLocation>
        <location evidence="1">Cytoplasm</location>
    </subcellularLocation>
</comment>
<evidence type="ECO:0000256" key="4">
    <source>
        <dbReference type="ARBA" id="ARBA00022490"/>
    </source>
</evidence>
<evidence type="ECO:0000313" key="11">
    <source>
        <dbReference type="EMBL" id="OGD78959.1"/>
    </source>
</evidence>
<dbReference type="STRING" id="1817816.A2Y64_01380"/>
<evidence type="ECO:0000256" key="3">
    <source>
        <dbReference type="ARBA" id="ARBA00019010"/>
    </source>
</evidence>